<evidence type="ECO:0000256" key="1">
    <source>
        <dbReference type="SAM" id="Phobius"/>
    </source>
</evidence>
<evidence type="ECO:0008006" key="4">
    <source>
        <dbReference type="Google" id="ProtNLM"/>
    </source>
</evidence>
<reference evidence="2 3" key="1">
    <citation type="submission" date="2019-11" db="EMBL/GenBank/DDBJ databases">
        <title>Whole genome sequence of Haloferax sp. MBLA0076.</title>
        <authorList>
            <person name="Seo M.-J."/>
            <person name="Cho E.-S."/>
        </authorList>
    </citation>
    <scope>NUCLEOTIDE SEQUENCE [LARGE SCALE GENOMIC DNA]</scope>
    <source>
        <strain evidence="2 3">MBLA0076</strain>
    </source>
</reference>
<comment type="caution">
    <text evidence="2">The sequence shown here is derived from an EMBL/GenBank/DDBJ whole genome shotgun (WGS) entry which is preliminary data.</text>
</comment>
<dbReference type="Proteomes" id="UP000439022">
    <property type="component" value="Unassembled WGS sequence"/>
</dbReference>
<dbReference type="RefSeq" id="WP_151162168.1">
    <property type="nucleotide sequence ID" value="NZ_WKJO01000001.1"/>
</dbReference>
<gene>
    <name evidence="2" type="ORF">GJR96_06355</name>
</gene>
<keyword evidence="1" id="KW-0812">Transmembrane</keyword>
<sequence>MSSRTGPEFGVFLAVVVLASVLVGGVAVADAADADVTFLTHSENVTVPQSDDATIRGMSNLSAGTTVTVRVRATADTSPKFLKVSDATVGENGDFTARFDFSDIPTESTFTVTVLENGTVVGETSGVVVESTTTDATTTASETTDPDTNTRVPGFGVTVSVLAVAGVSGFAYLARRTI</sequence>
<keyword evidence="3" id="KW-1185">Reference proteome</keyword>
<proteinExistence type="predicted"/>
<keyword evidence="1" id="KW-1133">Transmembrane helix</keyword>
<organism evidence="2 3">
    <name type="scientific">Haloferax litoreum</name>
    <dbReference type="NCBI Taxonomy" id="2666140"/>
    <lineage>
        <taxon>Archaea</taxon>
        <taxon>Methanobacteriati</taxon>
        <taxon>Methanobacteriota</taxon>
        <taxon>Stenosarchaea group</taxon>
        <taxon>Halobacteria</taxon>
        <taxon>Halobacteriales</taxon>
        <taxon>Haloferacaceae</taxon>
        <taxon>Haloferax</taxon>
    </lineage>
</organism>
<evidence type="ECO:0000313" key="2">
    <source>
        <dbReference type="EMBL" id="MRX21577.1"/>
    </source>
</evidence>
<evidence type="ECO:0000313" key="3">
    <source>
        <dbReference type="Proteomes" id="UP000439022"/>
    </source>
</evidence>
<keyword evidence="1" id="KW-0472">Membrane</keyword>
<dbReference type="AlphaFoldDB" id="A0A6A8GHH6"/>
<name>A0A6A8GHH6_9EURY</name>
<dbReference type="NCBIfam" id="NF045517">
    <property type="entry name" value="halo_surf_dom"/>
    <property type="match status" value="1"/>
</dbReference>
<dbReference type="EMBL" id="WKJO01000001">
    <property type="protein sequence ID" value="MRX21577.1"/>
    <property type="molecule type" value="Genomic_DNA"/>
</dbReference>
<feature type="transmembrane region" description="Helical" evidence="1">
    <location>
        <begin position="154"/>
        <end position="174"/>
    </location>
</feature>
<accession>A0A6A8GHH6</accession>
<protein>
    <recommendedName>
        <fullName evidence="4">PGF-CTERM sorting domain-containing protein</fullName>
    </recommendedName>
</protein>